<evidence type="ECO:0000313" key="1">
    <source>
        <dbReference type="EMBL" id="KAI0030100.1"/>
    </source>
</evidence>
<proteinExistence type="predicted"/>
<dbReference type="Proteomes" id="UP000814128">
    <property type="component" value="Unassembled WGS sequence"/>
</dbReference>
<reference evidence="1" key="2">
    <citation type="journal article" date="2022" name="New Phytol.">
        <title>Evolutionary transition to the ectomycorrhizal habit in the genomes of a hyperdiverse lineage of mushroom-forming fungi.</title>
        <authorList>
            <person name="Looney B."/>
            <person name="Miyauchi S."/>
            <person name="Morin E."/>
            <person name="Drula E."/>
            <person name="Courty P.E."/>
            <person name="Kohler A."/>
            <person name="Kuo A."/>
            <person name="LaButti K."/>
            <person name="Pangilinan J."/>
            <person name="Lipzen A."/>
            <person name="Riley R."/>
            <person name="Andreopoulos W."/>
            <person name="He G."/>
            <person name="Johnson J."/>
            <person name="Nolan M."/>
            <person name="Tritt A."/>
            <person name="Barry K.W."/>
            <person name="Grigoriev I.V."/>
            <person name="Nagy L.G."/>
            <person name="Hibbett D."/>
            <person name="Henrissat B."/>
            <person name="Matheny P.B."/>
            <person name="Labbe J."/>
            <person name="Martin F.M."/>
        </authorList>
    </citation>
    <scope>NUCLEOTIDE SEQUENCE</scope>
    <source>
        <strain evidence="1">EC-137</strain>
    </source>
</reference>
<name>A0ACB8QEU7_9AGAM</name>
<comment type="caution">
    <text evidence="1">The sequence shown here is derived from an EMBL/GenBank/DDBJ whole genome shotgun (WGS) entry which is preliminary data.</text>
</comment>
<evidence type="ECO:0000313" key="2">
    <source>
        <dbReference type="Proteomes" id="UP000814128"/>
    </source>
</evidence>
<sequence>MSIPFPHVGYSERSRKRIRVFHAGHMLVDTRKSKLVWEHVFYPSYYVPINDVDENFFEHSGGDEEADMYDIIVGDRRSAAAAQLFKHGDLKGWLKIAFDKVDSWFEEDEEIFVHPKDPYKRVDVLQSSREVRVEINGVELAKTNKPRLVFETGLPVRTYIPKTDVHLEYLEPSDLMSACPYKGVASYYDVRLPNGGEQLEGLVWWYRNPNAECSDIKGYVAFYDEKVDVFVDGERVARPRTHLG</sequence>
<keyword evidence="2" id="KW-1185">Reference proteome</keyword>
<reference evidence="1" key="1">
    <citation type="submission" date="2021-02" db="EMBL/GenBank/DDBJ databases">
        <authorList>
            <consortium name="DOE Joint Genome Institute"/>
            <person name="Ahrendt S."/>
            <person name="Looney B.P."/>
            <person name="Miyauchi S."/>
            <person name="Morin E."/>
            <person name="Drula E."/>
            <person name="Courty P.E."/>
            <person name="Chicoki N."/>
            <person name="Fauchery L."/>
            <person name="Kohler A."/>
            <person name="Kuo A."/>
            <person name="Labutti K."/>
            <person name="Pangilinan J."/>
            <person name="Lipzen A."/>
            <person name="Riley R."/>
            <person name="Andreopoulos W."/>
            <person name="He G."/>
            <person name="Johnson J."/>
            <person name="Barry K.W."/>
            <person name="Grigoriev I.V."/>
            <person name="Nagy L."/>
            <person name="Hibbett D."/>
            <person name="Henrissat B."/>
            <person name="Matheny P.B."/>
            <person name="Labbe J."/>
            <person name="Martin F."/>
        </authorList>
    </citation>
    <scope>NUCLEOTIDE SEQUENCE</scope>
    <source>
        <strain evidence="1">EC-137</strain>
    </source>
</reference>
<organism evidence="1 2">
    <name type="scientific">Vararia minispora EC-137</name>
    <dbReference type="NCBI Taxonomy" id="1314806"/>
    <lineage>
        <taxon>Eukaryota</taxon>
        <taxon>Fungi</taxon>
        <taxon>Dikarya</taxon>
        <taxon>Basidiomycota</taxon>
        <taxon>Agaricomycotina</taxon>
        <taxon>Agaricomycetes</taxon>
        <taxon>Russulales</taxon>
        <taxon>Lachnocladiaceae</taxon>
        <taxon>Vararia</taxon>
    </lineage>
</organism>
<dbReference type="EMBL" id="MU273639">
    <property type="protein sequence ID" value="KAI0030100.1"/>
    <property type="molecule type" value="Genomic_DNA"/>
</dbReference>
<gene>
    <name evidence="1" type="ORF">K488DRAFT_72449</name>
</gene>
<accession>A0ACB8QEU7</accession>
<protein>
    <submittedName>
        <fullName evidence="1">DUF427-domain-containing protein</fullName>
    </submittedName>
</protein>